<dbReference type="GO" id="GO:0020037">
    <property type="term" value="F:heme binding"/>
    <property type="evidence" value="ECO:0007669"/>
    <property type="project" value="TreeGrafter"/>
</dbReference>
<gene>
    <name evidence="8" type="ORF">METZ01_LOCUS125030</name>
</gene>
<reference evidence="8" key="1">
    <citation type="submission" date="2018-05" db="EMBL/GenBank/DDBJ databases">
        <authorList>
            <person name="Lanie J.A."/>
            <person name="Ng W.-L."/>
            <person name="Kazmierczak K.M."/>
            <person name="Andrzejewski T.M."/>
            <person name="Davidsen T.M."/>
            <person name="Wayne K.J."/>
            <person name="Tettelin H."/>
            <person name="Glass J.I."/>
            <person name="Rusch D."/>
            <person name="Podicherti R."/>
            <person name="Tsui H.-C.T."/>
            <person name="Winkler M.E."/>
        </authorList>
    </citation>
    <scope>NUCLEOTIDE SEQUENCE</scope>
</reference>
<feature type="domain" description="Cytochrome b561 bacterial/Ni-hydrogenase" evidence="7">
    <location>
        <begin position="64"/>
        <end position="243"/>
    </location>
</feature>
<keyword evidence="5 6" id="KW-0472">Membrane</keyword>
<dbReference type="PANTHER" id="PTHR30485:SF1">
    <property type="entry name" value="CYTOCHROME YDHU-RELATED"/>
    <property type="match status" value="1"/>
</dbReference>
<evidence type="ECO:0000313" key="8">
    <source>
        <dbReference type="EMBL" id="SVA72176.1"/>
    </source>
</evidence>
<dbReference type="GO" id="GO:0009055">
    <property type="term" value="F:electron transfer activity"/>
    <property type="evidence" value="ECO:0007669"/>
    <property type="project" value="InterPro"/>
</dbReference>
<keyword evidence="3 6" id="KW-0812">Transmembrane</keyword>
<dbReference type="AlphaFoldDB" id="A0A381Y4X6"/>
<feature type="transmembrane region" description="Helical" evidence="6">
    <location>
        <begin position="206"/>
        <end position="231"/>
    </location>
</feature>
<keyword evidence="2" id="KW-1003">Cell membrane</keyword>
<dbReference type="SUPFAM" id="SSF81342">
    <property type="entry name" value="Transmembrane di-heme cytochromes"/>
    <property type="match status" value="1"/>
</dbReference>
<keyword evidence="4 6" id="KW-1133">Transmembrane helix</keyword>
<dbReference type="Pfam" id="PF01292">
    <property type="entry name" value="Ni_hydr_CYTB"/>
    <property type="match status" value="1"/>
</dbReference>
<accession>A0A381Y4X6</accession>
<dbReference type="GO" id="GO:0005886">
    <property type="term" value="C:plasma membrane"/>
    <property type="evidence" value="ECO:0007669"/>
    <property type="project" value="UniProtKB-SubCell"/>
</dbReference>
<proteinExistence type="predicted"/>
<comment type="subcellular location">
    <subcellularLocation>
        <location evidence="1">Cell membrane</location>
        <topology evidence="1">Multi-pass membrane protein</topology>
    </subcellularLocation>
</comment>
<evidence type="ECO:0000256" key="2">
    <source>
        <dbReference type="ARBA" id="ARBA00022475"/>
    </source>
</evidence>
<feature type="transmembrane region" description="Helical" evidence="6">
    <location>
        <begin position="12"/>
        <end position="37"/>
    </location>
</feature>
<protein>
    <recommendedName>
        <fullName evidence="7">Cytochrome b561 bacterial/Ni-hydrogenase domain-containing protein</fullName>
    </recommendedName>
</protein>
<name>A0A381Y4X6_9ZZZZ</name>
<dbReference type="InterPro" id="IPR016174">
    <property type="entry name" value="Di-haem_cyt_TM"/>
</dbReference>
<sequence>MDPWGRTVLTHVAWNIAWVSVFVFITFLVAHASYIILSAHRVRPKDETDALEEKHPNLPDRVKRHTFMARLFHWVMAGSIFTLLGTAFFPIMGWQFDWVEIHYTAGLVLTGSIIYHIIHTTFFLDFWSIWVGPKDIPEFKAEIMREAGHNVPGPHPAKYPIGNRLYHLVLTFVGCTVSVTGMTMLWRMGTPFITPNPYVLGEGTWGWVYVLHGMTGLSLAGLSVAHIIFGARPKNWWLTKSMIIGSVSKRAYLEHHEPARWPAKPRKSKV</sequence>
<dbReference type="EMBL" id="UINC01017416">
    <property type="protein sequence ID" value="SVA72176.1"/>
    <property type="molecule type" value="Genomic_DNA"/>
</dbReference>
<dbReference type="GO" id="GO:0022904">
    <property type="term" value="P:respiratory electron transport chain"/>
    <property type="evidence" value="ECO:0007669"/>
    <property type="project" value="InterPro"/>
</dbReference>
<dbReference type="PANTHER" id="PTHR30485">
    <property type="entry name" value="NI/FE-HYDROGENASE 1 B-TYPE CYTOCHROME SUBUNIT"/>
    <property type="match status" value="1"/>
</dbReference>
<feature type="transmembrane region" description="Helical" evidence="6">
    <location>
        <begin position="71"/>
        <end position="91"/>
    </location>
</feature>
<dbReference type="InterPro" id="IPR051542">
    <property type="entry name" value="Hydrogenase_cytochrome"/>
</dbReference>
<evidence type="ECO:0000256" key="1">
    <source>
        <dbReference type="ARBA" id="ARBA00004651"/>
    </source>
</evidence>
<feature type="transmembrane region" description="Helical" evidence="6">
    <location>
        <begin position="165"/>
        <end position="186"/>
    </location>
</feature>
<evidence type="ECO:0000256" key="5">
    <source>
        <dbReference type="ARBA" id="ARBA00023136"/>
    </source>
</evidence>
<evidence type="ECO:0000256" key="6">
    <source>
        <dbReference type="SAM" id="Phobius"/>
    </source>
</evidence>
<organism evidence="8">
    <name type="scientific">marine metagenome</name>
    <dbReference type="NCBI Taxonomy" id="408172"/>
    <lineage>
        <taxon>unclassified sequences</taxon>
        <taxon>metagenomes</taxon>
        <taxon>ecological metagenomes</taxon>
    </lineage>
</organism>
<feature type="transmembrane region" description="Helical" evidence="6">
    <location>
        <begin position="103"/>
        <end position="124"/>
    </location>
</feature>
<evidence type="ECO:0000256" key="3">
    <source>
        <dbReference type="ARBA" id="ARBA00022692"/>
    </source>
</evidence>
<dbReference type="Gene3D" id="1.20.950.20">
    <property type="entry name" value="Transmembrane di-heme cytochromes, Chain C"/>
    <property type="match status" value="1"/>
</dbReference>
<evidence type="ECO:0000259" key="7">
    <source>
        <dbReference type="Pfam" id="PF01292"/>
    </source>
</evidence>
<dbReference type="InterPro" id="IPR011577">
    <property type="entry name" value="Cyt_b561_bac/Ni-Hgenase"/>
</dbReference>
<evidence type="ECO:0000256" key="4">
    <source>
        <dbReference type="ARBA" id="ARBA00022989"/>
    </source>
</evidence>